<accession>A0A3P8GLR7</accession>
<reference evidence="2" key="1">
    <citation type="submission" date="2018-11" db="EMBL/GenBank/DDBJ databases">
        <authorList>
            <consortium name="Pathogen Informatics"/>
        </authorList>
    </citation>
    <scope>NUCLEOTIDE SEQUENCE [LARGE SCALE GENOMIC DNA]</scope>
</reference>
<protein>
    <submittedName>
        <fullName evidence="2">Uncharacterized protein</fullName>
    </submittedName>
</protein>
<dbReference type="OrthoDB" id="8194935at2759"/>
<proteinExistence type="predicted"/>
<evidence type="ECO:0000256" key="1">
    <source>
        <dbReference type="SAM" id="MobiDB-lite"/>
    </source>
</evidence>
<dbReference type="EMBL" id="UZAH01034529">
    <property type="protein sequence ID" value="VDP35619.1"/>
    <property type="molecule type" value="Genomic_DNA"/>
</dbReference>
<feature type="region of interest" description="Disordered" evidence="1">
    <location>
        <begin position="180"/>
        <end position="210"/>
    </location>
</feature>
<evidence type="ECO:0000313" key="2">
    <source>
        <dbReference type="EMBL" id="VDP35619.1"/>
    </source>
</evidence>
<dbReference type="AlphaFoldDB" id="A0A3P8GLR7"/>
<feature type="compositionally biased region" description="Basic and acidic residues" evidence="1">
    <location>
        <begin position="195"/>
        <end position="210"/>
    </location>
</feature>
<organism evidence="2">
    <name type="scientific">Heligmosomoides polygyrus</name>
    <name type="common">Parasitic roundworm</name>
    <dbReference type="NCBI Taxonomy" id="6339"/>
    <lineage>
        <taxon>Eukaryota</taxon>
        <taxon>Metazoa</taxon>
        <taxon>Ecdysozoa</taxon>
        <taxon>Nematoda</taxon>
        <taxon>Chromadorea</taxon>
        <taxon>Rhabditida</taxon>
        <taxon>Rhabditina</taxon>
        <taxon>Rhabditomorpha</taxon>
        <taxon>Strongyloidea</taxon>
        <taxon>Heligmosomidae</taxon>
        <taxon>Heligmosomoides</taxon>
    </lineage>
</organism>
<name>A0A3P8GLR7_HELPZ</name>
<gene>
    <name evidence="2" type="ORF">HPBE_LOCUS22953</name>
</gene>
<sequence length="255" mass="28610">MNESLWATRSDPAIGKTLILSIQDVGKGSAVFGRNNKFINRNRSAAQYLIAHPCKHDNQTLRPIDFIQRGVQVTHTLGITPPDSGDPGHLPSNIEPVGQNKGCQRTPQTGAVVPLCDPNQPRHCWKVGVINKLLVNNSGTIREAVVRLSSQRLIRPPVNFLDPLKLGQEDNNQSKIHKENCPMPEGSEETLLPRTSEDATKLREQTTSHEPQRYHLIKRRKIKCNESLEESDDIVIMLHRYRTTFGHGWSIQGNS</sequence>